<accession>A0A929MYP0</accession>
<dbReference type="AlphaFoldDB" id="A0A929MYP0"/>
<evidence type="ECO:0000313" key="1">
    <source>
        <dbReference type="EMBL" id="MBF0939654.1"/>
    </source>
</evidence>
<sequence>MGALASVARTERGPDGADYQVRYLRSAAKEYTCPGCLRPVRPGSAHVVAWPEETPFGLPQGVGARRHWHTECWRRGLRPT</sequence>
<name>A0A929MYP0_9ACTO</name>
<evidence type="ECO:0008006" key="3">
    <source>
        <dbReference type="Google" id="ProtNLM"/>
    </source>
</evidence>
<comment type="caution">
    <text evidence="1">The sequence shown here is derived from an EMBL/GenBank/DDBJ whole genome shotgun (WGS) entry which is preliminary data.</text>
</comment>
<protein>
    <recommendedName>
        <fullName evidence="3">ATP/GTP-binding protein</fullName>
    </recommendedName>
</protein>
<organism evidence="1 2">
    <name type="scientific">Schaalia georgiae</name>
    <dbReference type="NCBI Taxonomy" id="52768"/>
    <lineage>
        <taxon>Bacteria</taxon>
        <taxon>Bacillati</taxon>
        <taxon>Actinomycetota</taxon>
        <taxon>Actinomycetes</taxon>
        <taxon>Actinomycetales</taxon>
        <taxon>Actinomycetaceae</taxon>
        <taxon>Schaalia</taxon>
    </lineage>
</organism>
<dbReference type="EMBL" id="JABZFZ010000063">
    <property type="protein sequence ID" value="MBF0939654.1"/>
    <property type="molecule type" value="Genomic_DNA"/>
</dbReference>
<gene>
    <name evidence="1" type="ORF">HXK03_02085</name>
</gene>
<evidence type="ECO:0000313" key="2">
    <source>
        <dbReference type="Proteomes" id="UP000718630"/>
    </source>
</evidence>
<reference evidence="1" key="1">
    <citation type="submission" date="2020-04" db="EMBL/GenBank/DDBJ databases">
        <title>Deep metagenomics examines the oral microbiome during advanced dental caries in children, revealing novel taxa and co-occurrences with host molecules.</title>
        <authorList>
            <person name="Baker J.L."/>
            <person name="Morton J.T."/>
            <person name="Dinis M."/>
            <person name="Alvarez R."/>
            <person name="Tran N.C."/>
            <person name="Knight R."/>
            <person name="Edlund A."/>
        </authorList>
    </citation>
    <scope>NUCLEOTIDE SEQUENCE</scope>
    <source>
        <strain evidence="1">JCVI_32_bin.64</strain>
    </source>
</reference>
<proteinExistence type="predicted"/>
<dbReference type="Proteomes" id="UP000718630">
    <property type="component" value="Unassembled WGS sequence"/>
</dbReference>